<protein>
    <recommendedName>
        <fullName evidence="2">Tail tube protein</fullName>
    </recommendedName>
</protein>
<name>A0AAU8L0H8_9CAUD</name>
<evidence type="ECO:0008006" key="2">
    <source>
        <dbReference type="Google" id="ProtNLM"/>
    </source>
</evidence>
<dbReference type="EMBL" id="PP885733">
    <property type="protein sequence ID" value="XCN28259.1"/>
    <property type="molecule type" value="Genomic_DNA"/>
</dbReference>
<sequence>MQHVSLIPVLNATTEQYFVERVKIEPFVVEFGVKDKFDRGPHYSSHLKAGIEIPFGLLCKLNCNEWTVNDQIDMTTLALKGLTFEAVNKVTGQTEILNIGTLFGVATARALPPTFSSEVDNRIVNFAMRHFSTKLFRNTFTGQKTSIFGDEEGQTVHFNFKADINQETLTSSAEVTKCSNPDVELTIIGFDLYAEHRSTSLADC</sequence>
<evidence type="ECO:0000313" key="1">
    <source>
        <dbReference type="EMBL" id="XCN28259.1"/>
    </source>
</evidence>
<organism evidence="1">
    <name type="scientific">Pantoea phage Survivor</name>
    <dbReference type="NCBI Taxonomy" id="3232176"/>
    <lineage>
        <taxon>Viruses</taxon>
        <taxon>Duplodnaviria</taxon>
        <taxon>Heunggongvirae</taxon>
        <taxon>Uroviricota</taxon>
        <taxon>Caudoviricetes</taxon>
    </lineage>
</organism>
<reference evidence="1" key="1">
    <citation type="submission" date="2024-06" db="EMBL/GenBank/DDBJ databases">
        <authorList>
            <person name="Gannavaram S."/>
            <person name="Nemani S."/>
            <person name="Datta M."/>
            <person name="Picchiottino A."/>
            <person name="Mereddy A."/>
            <person name="Gannavaram N."/>
            <person name="Honeycutt C."/>
            <person name="Tran D."/>
            <person name="Choi K."/>
            <person name="Srinivasan K."/>
            <person name="Johnson A."/>
        </authorList>
    </citation>
    <scope>NUCLEOTIDE SEQUENCE</scope>
</reference>
<accession>A0AAU8L0H8</accession>
<proteinExistence type="predicted"/>